<dbReference type="AlphaFoldDB" id="A0A4Y8P7C7"/>
<reference evidence="1 2" key="1">
    <citation type="submission" date="2016-05" db="EMBL/GenBank/DDBJ databases">
        <title>Diversity and Homogeneity among Thermoacidophilic Verrucomicrobia Methanotrophs Linked with Geographical Origin.</title>
        <authorList>
            <person name="Erikstad H.-A."/>
            <person name="Smestad N.B."/>
            <person name="Ceballos R.M."/>
            <person name="Birkeland N.-K."/>
        </authorList>
    </citation>
    <scope>NUCLEOTIDE SEQUENCE [LARGE SCALE GENOMIC DNA]</scope>
    <source>
        <strain evidence="1 2">Phi</strain>
    </source>
</reference>
<sequence length="150" mass="17169">MKILTSTLAEETLVVDSDIPSSILDLKEPHIKESSPIHIHLVAYKDEQAVYVYGSLKTSIFIQCGRCCNWFEYPIEVPHFKFQLNHPIPEEIDLSDRIREDILLALPMIGFCGPDVTNGCFGKDLFKEPDEEKSLHGEGIWKVLEKIKKR</sequence>
<proteinExistence type="predicted"/>
<accession>A0A4Y8P7C7</accession>
<protein>
    <submittedName>
        <fullName evidence="1">Metal-binding protein</fullName>
    </submittedName>
</protein>
<organism evidence="1 2">
    <name type="scientific">Methylacidiphilum caldifontis</name>
    <dbReference type="NCBI Taxonomy" id="2795386"/>
    <lineage>
        <taxon>Bacteria</taxon>
        <taxon>Pseudomonadati</taxon>
        <taxon>Verrucomicrobiota</taxon>
        <taxon>Methylacidiphilae</taxon>
        <taxon>Methylacidiphilales</taxon>
        <taxon>Methylacidiphilaceae</taxon>
        <taxon>Methylacidiphilum (ex Ratnadevi et al. 2023)</taxon>
    </lineage>
</organism>
<keyword evidence="2" id="KW-1185">Reference proteome</keyword>
<dbReference type="EMBL" id="LXQC01000187">
    <property type="protein sequence ID" value="TFE66213.1"/>
    <property type="molecule type" value="Genomic_DNA"/>
</dbReference>
<comment type="caution">
    <text evidence="1">The sequence shown here is derived from an EMBL/GenBank/DDBJ whole genome shotgun (WGS) entry which is preliminary data.</text>
</comment>
<gene>
    <name evidence="1" type="ORF">A7Q10_02460</name>
</gene>
<dbReference type="OrthoDB" id="197393at2"/>
<name>A0A4Y8P7C7_9BACT</name>
<evidence type="ECO:0000313" key="1">
    <source>
        <dbReference type="EMBL" id="TFE66213.1"/>
    </source>
</evidence>
<dbReference type="Proteomes" id="UP000297713">
    <property type="component" value="Unassembled WGS sequence"/>
</dbReference>
<dbReference type="RefSeq" id="WP_134440865.1">
    <property type="nucleotide sequence ID" value="NZ_LXQC01000187.1"/>
</dbReference>
<evidence type="ECO:0000313" key="2">
    <source>
        <dbReference type="Proteomes" id="UP000297713"/>
    </source>
</evidence>